<organism evidence="1 2">
    <name type="scientific">Pandoraea aquatica</name>
    <dbReference type="NCBI Taxonomy" id="2508290"/>
    <lineage>
        <taxon>Bacteria</taxon>
        <taxon>Pseudomonadati</taxon>
        <taxon>Pseudomonadota</taxon>
        <taxon>Betaproteobacteria</taxon>
        <taxon>Burkholderiales</taxon>
        <taxon>Burkholderiaceae</taxon>
        <taxon>Pandoraea</taxon>
    </lineage>
</organism>
<evidence type="ECO:0000313" key="1">
    <source>
        <dbReference type="EMBL" id="VVD74899.1"/>
    </source>
</evidence>
<name>A0A5E4SLY9_9BURK</name>
<dbReference type="AlphaFoldDB" id="A0A5E4SLY9"/>
<dbReference type="Proteomes" id="UP000366819">
    <property type="component" value="Unassembled WGS sequence"/>
</dbReference>
<proteinExistence type="predicted"/>
<gene>
    <name evidence="1" type="ORF">PAQ31011_00815</name>
</gene>
<accession>A0A5E4SLY9</accession>
<keyword evidence="2" id="KW-1185">Reference proteome</keyword>
<evidence type="ECO:0000313" key="2">
    <source>
        <dbReference type="Proteomes" id="UP000366819"/>
    </source>
</evidence>
<dbReference type="EMBL" id="CABPSN010000001">
    <property type="protein sequence ID" value="VVD74899.1"/>
    <property type="molecule type" value="Genomic_DNA"/>
</dbReference>
<reference evidence="1 2" key="1">
    <citation type="submission" date="2019-08" db="EMBL/GenBank/DDBJ databases">
        <authorList>
            <person name="Peeters C."/>
        </authorList>
    </citation>
    <scope>NUCLEOTIDE SEQUENCE [LARGE SCALE GENOMIC DNA]</scope>
    <source>
        <strain evidence="1 2">LMG 31011</strain>
    </source>
</reference>
<sequence>MDVELYEVKSAQLSTVGGLARFSSFHEAIVAA</sequence>
<protein>
    <submittedName>
        <fullName evidence="1">Uncharacterized protein</fullName>
    </submittedName>
</protein>